<evidence type="ECO:0000313" key="2">
    <source>
        <dbReference type="WBParaSite" id="Minc3s04592g36614"/>
    </source>
</evidence>
<dbReference type="AlphaFoldDB" id="A0A914N8F5"/>
<sequence>MDKQHSSYCPPSTTFGSLIANGSNEFSEANTYHQRHLEQQPLSDCLPPQKNQFVYKNFGKFFALVVFAELITPSKKTICFKLLEKFFLSNFFD</sequence>
<name>A0A914N8F5_MELIC</name>
<proteinExistence type="predicted"/>
<organism evidence="1 2">
    <name type="scientific">Meloidogyne incognita</name>
    <name type="common">Southern root-knot nematode worm</name>
    <name type="synonym">Oxyuris incognita</name>
    <dbReference type="NCBI Taxonomy" id="6306"/>
    <lineage>
        <taxon>Eukaryota</taxon>
        <taxon>Metazoa</taxon>
        <taxon>Ecdysozoa</taxon>
        <taxon>Nematoda</taxon>
        <taxon>Chromadorea</taxon>
        <taxon>Rhabditida</taxon>
        <taxon>Tylenchina</taxon>
        <taxon>Tylenchomorpha</taxon>
        <taxon>Tylenchoidea</taxon>
        <taxon>Meloidogynidae</taxon>
        <taxon>Meloidogyninae</taxon>
        <taxon>Meloidogyne</taxon>
        <taxon>Meloidogyne incognita group</taxon>
    </lineage>
</organism>
<protein>
    <submittedName>
        <fullName evidence="2">Uncharacterized protein</fullName>
    </submittedName>
</protein>
<evidence type="ECO:0000313" key="1">
    <source>
        <dbReference type="Proteomes" id="UP000887563"/>
    </source>
</evidence>
<reference evidence="2" key="1">
    <citation type="submission" date="2022-11" db="UniProtKB">
        <authorList>
            <consortium name="WormBaseParasite"/>
        </authorList>
    </citation>
    <scope>IDENTIFICATION</scope>
</reference>
<dbReference type="Proteomes" id="UP000887563">
    <property type="component" value="Unplaced"/>
</dbReference>
<keyword evidence="1" id="KW-1185">Reference proteome</keyword>
<dbReference type="WBParaSite" id="Minc3s04592g36614">
    <property type="protein sequence ID" value="Minc3s04592g36614"/>
    <property type="gene ID" value="Minc3s04592g36614"/>
</dbReference>
<accession>A0A914N8F5</accession>